<accession>A0AAN8NAC9</accession>
<feature type="domain" description="F-box" evidence="1">
    <location>
        <begin position="424"/>
        <end position="471"/>
    </location>
</feature>
<reference evidence="2 3" key="1">
    <citation type="submission" date="2019-10" db="EMBL/GenBank/DDBJ databases">
        <authorList>
            <person name="Palmer J.M."/>
        </authorList>
    </citation>
    <scope>NUCLEOTIDE SEQUENCE [LARGE SCALE GENOMIC DNA]</scope>
    <source>
        <strain evidence="2 3">TWF506</strain>
    </source>
</reference>
<dbReference type="AlphaFoldDB" id="A0AAN8NAC9"/>
<organism evidence="2 3">
    <name type="scientific">Arthrobotrys conoides</name>
    <dbReference type="NCBI Taxonomy" id="74498"/>
    <lineage>
        <taxon>Eukaryota</taxon>
        <taxon>Fungi</taxon>
        <taxon>Dikarya</taxon>
        <taxon>Ascomycota</taxon>
        <taxon>Pezizomycotina</taxon>
        <taxon>Orbiliomycetes</taxon>
        <taxon>Orbiliales</taxon>
        <taxon>Orbiliaceae</taxon>
        <taxon>Arthrobotrys</taxon>
    </lineage>
</organism>
<dbReference type="InterPro" id="IPR001810">
    <property type="entry name" value="F-box_dom"/>
</dbReference>
<dbReference type="PROSITE" id="PS50181">
    <property type="entry name" value="FBOX"/>
    <property type="match status" value="1"/>
</dbReference>
<comment type="caution">
    <text evidence="2">The sequence shown here is derived from an EMBL/GenBank/DDBJ whole genome shotgun (WGS) entry which is preliminary data.</text>
</comment>
<evidence type="ECO:0000313" key="2">
    <source>
        <dbReference type="EMBL" id="KAK6498222.1"/>
    </source>
</evidence>
<protein>
    <recommendedName>
        <fullName evidence="1">F-box domain-containing protein</fullName>
    </recommendedName>
</protein>
<evidence type="ECO:0000313" key="3">
    <source>
        <dbReference type="Proteomes" id="UP001307849"/>
    </source>
</evidence>
<proteinExistence type="predicted"/>
<dbReference type="SUPFAM" id="SSF81383">
    <property type="entry name" value="F-box domain"/>
    <property type="match status" value="1"/>
</dbReference>
<evidence type="ECO:0000259" key="1">
    <source>
        <dbReference type="PROSITE" id="PS50181"/>
    </source>
</evidence>
<keyword evidence="3" id="KW-1185">Reference proteome</keyword>
<dbReference type="InterPro" id="IPR036047">
    <property type="entry name" value="F-box-like_dom_sf"/>
</dbReference>
<name>A0AAN8NAC9_9PEZI</name>
<dbReference type="EMBL" id="JAVHJM010000014">
    <property type="protein sequence ID" value="KAK6498222.1"/>
    <property type="molecule type" value="Genomic_DNA"/>
</dbReference>
<gene>
    <name evidence="2" type="ORF">TWF506_004462</name>
</gene>
<sequence length="736" mass="85532">MVFPRRKMEHSVPEKTRKTAPTILDILNANLEPCYSRILSHLDLPSILRLFSTCKTIHSITYCIFNIDTHLRPFFQNPVVFRQAMADNNLIVSGSTALKFFTREKWVSKDLDVYTNSMASLRRTADVLEKEGYKFVPFVWQSKSIEASIVNARGMNFKKEMEQNLELQDRKVIKEMSNYTYDGAQIQDVFRYSKESENLHIDIILTYGPALLSILEGYYSTYIMNFFTYNRAYNLFAYHTVLKNEGFKTLAEVSPKREEAIQKYKGRGYNIVAYGNYHSCKMQCPLRPHRRVGDMFTWMIDLPINDISIPTNPILVETYTFRMVGHSSVKNEKGSRTFRALRNVSLKMDVFQHPNLEFPLLVDKMPSTGSWKEFLQSMMTRVAAQEQFPLDIQLADPWLQRDTIINGKQKYFDKDVAGSPNLTTMPLETLPTYLHRHILSFLPWQSHIPVSAACDFWNKILQEDEFKFKRYAIMEPYNVPMHQVLINPAVGFKVNFYECGARGALVGMDFFTTEFAKGKETSAILRAMSQTQMKEFICILDDPLFLKRPGKDEQGNPTAVVVKPKKLKRAKKKPLFLEENSNHETRWPMSIRIGIVNDPNEPAVDLVNINISEGSKNRNLTVGELLEGIAEAVTATGPRTKLDYISFELEMWQWLPQHHFGIIRKTNDPFIHHPLMKLLLPLTKSGWRGKRARIAWRFKRAAKKFLEMKRWKDANEDEDHREIMRQVRNIRIGRNS</sequence>
<dbReference type="Proteomes" id="UP001307849">
    <property type="component" value="Unassembled WGS sequence"/>
</dbReference>